<dbReference type="Pfam" id="PF11898">
    <property type="entry name" value="DUF3418"/>
    <property type="match status" value="1"/>
</dbReference>
<dbReference type="CDD" id="cd18791">
    <property type="entry name" value="SF2_C_RHA"/>
    <property type="match status" value="1"/>
</dbReference>
<dbReference type="InterPro" id="IPR027417">
    <property type="entry name" value="P-loop_NTPase"/>
</dbReference>
<dbReference type="GO" id="GO:0004386">
    <property type="term" value="F:helicase activity"/>
    <property type="evidence" value="ECO:0007669"/>
    <property type="project" value="UniProtKB-KW"/>
</dbReference>
<dbReference type="SMART" id="SM00490">
    <property type="entry name" value="HELICc"/>
    <property type="match status" value="1"/>
</dbReference>
<dbReference type="InterPro" id="IPR024590">
    <property type="entry name" value="HrpA_C"/>
</dbReference>
<evidence type="ECO:0000256" key="2">
    <source>
        <dbReference type="ARBA" id="ARBA00022801"/>
    </source>
</evidence>
<evidence type="ECO:0000313" key="7">
    <source>
        <dbReference type="EMBL" id="GAA6145405.1"/>
    </source>
</evidence>
<evidence type="ECO:0000259" key="6">
    <source>
        <dbReference type="PROSITE" id="PS51194"/>
    </source>
</evidence>
<evidence type="ECO:0000256" key="3">
    <source>
        <dbReference type="ARBA" id="ARBA00022806"/>
    </source>
</evidence>
<dbReference type="Pfam" id="PF21010">
    <property type="entry name" value="HA2_C"/>
    <property type="match status" value="1"/>
</dbReference>
<dbReference type="InterPro" id="IPR014001">
    <property type="entry name" value="Helicase_ATP-bd"/>
</dbReference>
<feature type="domain" description="Helicase ATP-binding" evidence="5">
    <location>
        <begin position="1"/>
        <end position="156"/>
    </location>
</feature>
<dbReference type="PANTHER" id="PTHR18934:SF99">
    <property type="entry name" value="ATP-DEPENDENT RNA HELICASE DHX37-RELATED"/>
    <property type="match status" value="1"/>
</dbReference>
<dbReference type="InterPro" id="IPR011709">
    <property type="entry name" value="DEAD-box_helicase_OB_fold"/>
</dbReference>
<accession>A0ABP9ZZ29</accession>
<dbReference type="Proteomes" id="UP001481413">
    <property type="component" value="Unassembled WGS sequence"/>
</dbReference>
<dbReference type="InterPro" id="IPR001650">
    <property type="entry name" value="Helicase_C-like"/>
</dbReference>
<dbReference type="SMART" id="SM00847">
    <property type="entry name" value="HA2"/>
    <property type="match status" value="1"/>
</dbReference>
<keyword evidence="2" id="KW-0378">Hydrolase</keyword>
<dbReference type="PANTHER" id="PTHR18934">
    <property type="entry name" value="ATP-DEPENDENT RNA HELICASE"/>
    <property type="match status" value="1"/>
</dbReference>
<dbReference type="InterPro" id="IPR011545">
    <property type="entry name" value="DEAD/DEAH_box_helicase_dom"/>
</dbReference>
<evidence type="ECO:0000256" key="1">
    <source>
        <dbReference type="ARBA" id="ARBA00022741"/>
    </source>
</evidence>
<evidence type="ECO:0000259" key="5">
    <source>
        <dbReference type="PROSITE" id="PS51192"/>
    </source>
</evidence>
<dbReference type="SUPFAM" id="SSF52540">
    <property type="entry name" value="P-loop containing nucleoside triphosphate hydrolases"/>
    <property type="match status" value="1"/>
</dbReference>
<keyword evidence="8" id="KW-1185">Reference proteome</keyword>
<dbReference type="PROSITE" id="PS51194">
    <property type="entry name" value="HELICASE_CTER"/>
    <property type="match status" value="1"/>
</dbReference>
<dbReference type="SMART" id="SM00487">
    <property type="entry name" value="DEXDc"/>
    <property type="match status" value="1"/>
</dbReference>
<reference evidence="7 8" key="1">
    <citation type="submission" date="2024-04" db="EMBL/GenBank/DDBJ databases">
        <title>Draft genome sequence of Thalassolituus maritimus NBRC 116585.</title>
        <authorList>
            <person name="Miyakawa T."/>
            <person name="Kusuya Y."/>
            <person name="Miura T."/>
        </authorList>
    </citation>
    <scope>NUCLEOTIDE SEQUENCE [LARGE SCALE GENOMIC DNA]</scope>
    <source>
        <strain evidence="7 8">5NW40-0001</strain>
    </source>
</reference>
<dbReference type="PROSITE" id="PS51192">
    <property type="entry name" value="HELICASE_ATP_BIND_1"/>
    <property type="match status" value="1"/>
</dbReference>
<organism evidence="7 8">
    <name type="scientific">Thalassolituus maritimus</name>
    <dbReference type="NCBI Taxonomy" id="484498"/>
    <lineage>
        <taxon>Bacteria</taxon>
        <taxon>Pseudomonadati</taxon>
        <taxon>Pseudomonadota</taxon>
        <taxon>Gammaproteobacteria</taxon>
        <taxon>Oceanospirillales</taxon>
        <taxon>Oceanospirillaceae</taxon>
        <taxon>Thalassolituus</taxon>
    </lineage>
</organism>
<dbReference type="Gene3D" id="3.40.50.300">
    <property type="entry name" value="P-loop containing nucleotide triphosphate hydrolases"/>
    <property type="match status" value="2"/>
</dbReference>
<dbReference type="NCBIfam" id="TIGR01967">
    <property type="entry name" value="DEAH_box_HrpA"/>
    <property type="match status" value="1"/>
</dbReference>
<gene>
    <name evidence="7" type="primary">hrpA</name>
    <name evidence="7" type="ORF">NBRC116585_15230</name>
</gene>
<dbReference type="EMBL" id="BAABWH010000003">
    <property type="protein sequence ID" value="GAA6145405.1"/>
    <property type="molecule type" value="Genomic_DNA"/>
</dbReference>
<dbReference type="Pfam" id="PF07717">
    <property type="entry name" value="OB_NTP_bind"/>
    <property type="match status" value="1"/>
</dbReference>
<dbReference type="Pfam" id="PF00271">
    <property type="entry name" value="Helicase_C"/>
    <property type="match status" value="1"/>
</dbReference>
<evidence type="ECO:0000313" key="8">
    <source>
        <dbReference type="Proteomes" id="UP001481413"/>
    </source>
</evidence>
<keyword evidence="4" id="KW-0067">ATP-binding</keyword>
<keyword evidence="3 7" id="KW-0347">Helicase</keyword>
<keyword evidence="1" id="KW-0547">Nucleotide-binding</keyword>
<dbReference type="InterPro" id="IPR010222">
    <property type="entry name" value="RNA_helicase_HrpA"/>
</dbReference>
<dbReference type="InterPro" id="IPR007502">
    <property type="entry name" value="Helicase-assoc_dom"/>
</dbReference>
<dbReference type="Pfam" id="PF00270">
    <property type="entry name" value="DEAD"/>
    <property type="match status" value="1"/>
</dbReference>
<evidence type="ECO:0000256" key="4">
    <source>
        <dbReference type="ARBA" id="ARBA00022840"/>
    </source>
</evidence>
<protein>
    <submittedName>
        <fullName evidence="7">ATP-dependent RNA helicase HrpA</fullName>
    </submittedName>
</protein>
<feature type="domain" description="Helicase C-terminal" evidence="6">
    <location>
        <begin position="184"/>
        <end position="356"/>
    </location>
</feature>
<sequence>MVVIAGETGSGKTTQLPKMCLEAGLGVYGRIGHTQPRRLAARSVAQRIADELHSSLGDLVGYQVRFTDQSGDGSRIKVMTDGILLAQTQHDRFLNEYDCIIIDEAHERSLNIDFLLGYLKQLLPKRPDLKVIITSATIDVERFSQHFDGAPVIQVSGRTFPVEMLYRPLVRNDEDEEDRSLYEGIADALGELRGLDRSKGSAGDTLVFLPGEREIRECADYLRRQQLPATDILPLYARLSAADQQKIFKPHGGRRVVLSTNVAETSLTVPGIRYVIDSGVARISRYSYRTKVQRLPVEAISQASANQRAGRCGRTEPGTCIRLYEESDFQGRPEFTDPEIRRTNLAAVILQMLNLRLGDIRKFPFVDAPDDRFVKDGYTLLSELGAVSASKKITSVGKTIARLPVDPRIGRMLIEAGQRNCVSEVMIVASALTVADPRERPQEKQQVAAEKHRQWADEESDFASLINLWNGFEQQRQELSQNQLRKWCKKNFLSYMRMREWRDIHRQLHILLRDLDIKSNESAASYESLHKAILSGMLSHIGFRAEQKEYLGARNRRFIMAPGSAGYKKPPKWLVAAELVETSKLFARMVARIEPEWIEECGRPLLKYQHFEPHWQKKRGQVVASEQSSLYGLIVNPKKRVDYAKTHPQEARQILITEGLVAQEFDSPVAFYRKNTSLLEEVTEYEEKSRRRDLVIDDQALIDFYEVNLPEGLYSRRDIEHWFKRADKSESQVLFMTREFLLSDAARGISNDDYPTQFDINGVSFPLSYSFSPGAADDGVTLSVPSQMLPQIDERKTSWLVPGFVQAKVVAVIKALPKPIRKQFVPVPDTANDFLRKNRSDKGGLYIQLAEYLNQTLRPERVTPEELAALPIDLHLQMNYRVMSGDRCVAEGRDLSALKAGDYGEEKEQEQVLLDDRFDGKQVQKWDFGELPETTEAEVSGLPVRAYPCLKSQDGQVVLVTETSKQAAEFAHREGTLALIRQQLSGLDREMRQLVQSKMKPHWLLAKGLGNEADISRDLVDAVFTHVMLPVDEPLPKNNSEFSVRLERRSRLYEHMETLLTQYVEWLKIRHSVLKRLRGAVSMDKAMAFSDTKVHLERLLAPGFMIHVPWSQLTCFTRYLRAMEYRIEKLQGNLPRDRQAMIEFESLYEPWREARERDNEASREALEEFRWLLEEWRVSLFAQPLGTKEPVSLKRLNKRWQELVQAGL</sequence>
<name>A0ABP9ZZ29_9GAMM</name>
<dbReference type="Gene3D" id="1.20.120.1080">
    <property type="match status" value="1"/>
</dbReference>
<comment type="caution">
    <text evidence="7">The sequence shown here is derived from an EMBL/GenBank/DDBJ whole genome shotgun (WGS) entry which is preliminary data.</text>
</comment>
<proteinExistence type="predicted"/>